<keyword evidence="3" id="KW-0547">Nucleotide-binding</keyword>
<evidence type="ECO:0000259" key="5">
    <source>
        <dbReference type="PROSITE" id="PS50893"/>
    </source>
</evidence>
<dbReference type="InterPro" id="IPR003439">
    <property type="entry name" value="ABC_transporter-like_ATP-bd"/>
</dbReference>
<evidence type="ECO:0000256" key="2">
    <source>
        <dbReference type="ARBA" id="ARBA00022448"/>
    </source>
</evidence>
<proteinExistence type="inferred from homology"/>
<dbReference type="AlphaFoldDB" id="A0A3B1BDP5"/>
<dbReference type="Pfam" id="PF00005">
    <property type="entry name" value="ABC_tran"/>
    <property type="match status" value="1"/>
</dbReference>
<dbReference type="CDD" id="cd03230">
    <property type="entry name" value="ABC_DR_subfamily_A"/>
    <property type="match status" value="1"/>
</dbReference>
<reference evidence="6" key="1">
    <citation type="submission" date="2018-06" db="EMBL/GenBank/DDBJ databases">
        <authorList>
            <person name="Zhirakovskaya E."/>
        </authorList>
    </citation>
    <scope>NUCLEOTIDE SEQUENCE</scope>
</reference>
<dbReference type="GO" id="GO:0005524">
    <property type="term" value="F:ATP binding"/>
    <property type="evidence" value="ECO:0007669"/>
    <property type="project" value="UniProtKB-KW"/>
</dbReference>
<sequence>MTPLIQIQHLHRSYGRHCAVRDLSFELHRGEVLGLLGPNGAGKSSTLSMIAGTLTPSSGEIKLNGLDLLKNPIEAKAGLGYLPENPPLYPELTVDEYLRYCARLHRVPRRSVQEAVTEAQTKCGLESAGNRLIGNLSKGYQQRVGIAQAIIHNPAVVILDEPTVGLDPIQIREIRSLISELGKEHGVILSTHILPEVQAVCDRVLILHEGELAYSSTDPTTSHETKTLLIRLTRPPAQSYLEAIPGITAVQQLADRQYRLQLASNDIPTASLAEQLVQRGWGLEEFTPEQPGLEQIFVRLTTGEKTT</sequence>
<organism evidence="6">
    <name type="scientific">hydrothermal vent metagenome</name>
    <dbReference type="NCBI Taxonomy" id="652676"/>
    <lineage>
        <taxon>unclassified sequences</taxon>
        <taxon>metagenomes</taxon>
        <taxon>ecological metagenomes</taxon>
    </lineage>
</organism>
<keyword evidence="2" id="KW-0813">Transport</keyword>
<keyword evidence="4 6" id="KW-0067">ATP-binding</keyword>
<comment type="similarity">
    <text evidence="1">Belongs to the ABC transporter superfamily.</text>
</comment>
<evidence type="ECO:0000256" key="1">
    <source>
        <dbReference type="ARBA" id="ARBA00005417"/>
    </source>
</evidence>
<name>A0A3B1BDP5_9ZZZZ</name>
<evidence type="ECO:0000313" key="6">
    <source>
        <dbReference type="EMBL" id="VAX09518.1"/>
    </source>
</evidence>
<dbReference type="SUPFAM" id="SSF52540">
    <property type="entry name" value="P-loop containing nucleoside triphosphate hydrolases"/>
    <property type="match status" value="1"/>
</dbReference>
<dbReference type="PROSITE" id="PS50893">
    <property type="entry name" value="ABC_TRANSPORTER_2"/>
    <property type="match status" value="1"/>
</dbReference>
<dbReference type="PANTHER" id="PTHR43335">
    <property type="entry name" value="ABC TRANSPORTER, ATP-BINDING PROTEIN"/>
    <property type="match status" value="1"/>
</dbReference>
<dbReference type="InterPro" id="IPR027417">
    <property type="entry name" value="P-loop_NTPase"/>
</dbReference>
<gene>
    <name evidence="6" type="ORF">MNBD_GAMMA26-306</name>
</gene>
<dbReference type="EMBL" id="UOFX01000053">
    <property type="protein sequence ID" value="VAX09518.1"/>
    <property type="molecule type" value="Genomic_DNA"/>
</dbReference>
<dbReference type="InterPro" id="IPR003593">
    <property type="entry name" value="AAA+_ATPase"/>
</dbReference>
<protein>
    <submittedName>
        <fullName evidence="6">Gliding motility-associated ABC transporter ATP-binding protein GldA</fullName>
    </submittedName>
</protein>
<evidence type="ECO:0000256" key="4">
    <source>
        <dbReference type="ARBA" id="ARBA00022840"/>
    </source>
</evidence>
<dbReference type="GO" id="GO:0016887">
    <property type="term" value="F:ATP hydrolysis activity"/>
    <property type="evidence" value="ECO:0007669"/>
    <property type="project" value="InterPro"/>
</dbReference>
<dbReference type="Gene3D" id="3.40.50.300">
    <property type="entry name" value="P-loop containing nucleotide triphosphate hydrolases"/>
    <property type="match status" value="1"/>
</dbReference>
<feature type="domain" description="ABC transporter" evidence="5">
    <location>
        <begin position="5"/>
        <end position="234"/>
    </location>
</feature>
<evidence type="ECO:0000256" key="3">
    <source>
        <dbReference type="ARBA" id="ARBA00022741"/>
    </source>
</evidence>
<dbReference type="PANTHER" id="PTHR43335:SF4">
    <property type="entry name" value="ABC TRANSPORTER, ATP-BINDING PROTEIN"/>
    <property type="match status" value="1"/>
</dbReference>
<dbReference type="SMART" id="SM00382">
    <property type="entry name" value="AAA"/>
    <property type="match status" value="1"/>
</dbReference>
<accession>A0A3B1BDP5</accession>